<comment type="caution">
    <text evidence="2">The sequence shown here is derived from an EMBL/GenBank/DDBJ whole genome shotgun (WGS) entry which is preliminary data.</text>
</comment>
<keyword evidence="1" id="KW-1133">Transmembrane helix</keyword>
<dbReference type="EMBL" id="JFZB01000071">
    <property type="protein sequence ID" value="KFI24160.1"/>
    <property type="molecule type" value="Genomic_DNA"/>
</dbReference>
<evidence type="ECO:0000313" key="2">
    <source>
        <dbReference type="EMBL" id="KFI24160.1"/>
    </source>
</evidence>
<protein>
    <submittedName>
        <fullName evidence="2">Uncharacterized protein</fullName>
    </submittedName>
</protein>
<sequence>MIPQSRADRLAEVADIILRPLWWASVVGAGAFLILALPDAIASAAPAPHCTATACEMPLWRIGTAP</sequence>
<organism evidence="2 3">
    <name type="scientific">Paenirhodobacter enshiensis</name>
    <dbReference type="NCBI Taxonomy" id="1105367"/>
    <lineage>
        <taxon>Bacteria</taxon>
        <taxon>Pseudomonadati</taxon>
        <taxon>Pseudomonadota</taxon>
        <taxon>Alphaproteobacteria</taxon>
        <taxon>Rhodobacterales</taxon>
        <taxon>Rhodobacter group</taxon>
        <taxon>Paenirhodobacter</taxon>
    </lineage>
</organism>
<gene>
    <name evidence="2" type="ORF">CG50_13725</name>
</gene>
<feature type="transmembrane region" description="Helical" evidence="1">
    <location>
        <begin position="21"/>
        <end position="41"/>
    </location>
</feature>
<proteinExistence type="predicted"/>
<dbReference type="AlphaFoldDB" id="A0A086XQ60"/>
<reference evidence="2 3" key="1">
    <citation type="submission" date="2014-03" db="EMBL/GenBank/DDBJ databases">
        <title>Genome of Paenirhodobacter enshiensis DW2-9.</title>
        <authorList>
            <person name="Wang D."/>
            <person name="Wang G."/>
        </authorList>
    </citation>
    <scope>NUCLEOTIDE SEQUENCE [LARGE SCALE GENOMIC DNA]</scope>
    <source>
        <strain evidence="2 3">DW2-9</strain>
    </source>
</reference>
<dbReference type="RefSeq" id="WP_036640589.1">
    <property type="nucleotide sequence ID" value="NZ_JFZB01000071.1"/>
</dbReference>
<name>A0A086XQ60_9RHOB</name>
<dbReference type="Proteomes" id="UP000028824">
    <property type="component" value="Unassembled WGS sequence"/>
</dbReference>
<keyword evidence="1" id="KW-0472">Membrane</keyword>
<evidence type="ECO:0000313" key="3">
    <source>
        <dbReference type="Proteomes" id="UP000028824"/>
    </source>
</evidence>
<keyword evidence="3" id="KW-1185">Reference proteome</keyword>
<keyword evidence="1" id="KW-0812">Transmembrane</keyword>
<evidence type="ECO:0000256" key="1">
    <source>
        <dbReference type="SAM" id="Phobius"/>
    </source>
</evidence>
<accession>A0A086XQ60</accession>